<dbReference type="GO" id="GO:0000729">
    <property type="term" value="P:DNA double-strand break processing"/>
    <property type="evidence" value="ECO:0007669"/>
    <property type="project" value="TreeGrafter"/>
</dbReference>
<dbReference type="Proteomes" id="UP000008237">
    <property type="component" value="Unassembled WGS sequence"/>
</dbReference>
<sequence>KMEKGNEKLRFILQYYYDKGKNAAQACEKMCAVYGEGTLSKCAARKWFAHFRSGNFDVKDESRSGHPITEKADEILEKVQQ</sequence>
<dbReference type="GO" id="GO:0000793">
    <property type="term" value="C:condensed chromosome"/>
    <property type="evidence" value="ECO:0007669"/>
    <property type="project" value="TreeGrafter"/>
</dbReference>
<proteinExistence type="predicted"/>
<dbReference type="GO" id="GO:0035861">
    <property type="term" value="C:site of double-strand break"/>
    <property type="evidence" value="ECO:0007669"/>
    <property type="project" value="TreeGrafter"/>
</dbReference>
<dbReference type="InterPro" id="IPR052709">
    <property type="entry name" value="Transposase-MT_Hybrid"/>
</dbReference>
<dbReference type="GO" id="GO:0031297">
    <property type="term" value="P:replication fork processing"/>
    <property type="evidence" value="ECO:0007669"/>
    <property type="project" value="TreeGrafter"/>
</dbReference>
<organism evidence="3">
    <name type="scientific">Harpegnathos saltator</name>
    <name type="common">Jerdon's jumping ant</name>
    <dbReference type="NCBI Taxonomy" id="610380"/>
    <lineage>
        <taxon>Eukaryota</taxon>
        <taxon>Metazoa</taxon>
        <taxon>Ecdysozoa</taxon>
        <taxon>Arthropoda</taxon>
        <taxon>Hexapoda</taxon>
        <taxon>Insecta</taxon>
        <taxon>Pterygota</taxon>
        <taxon>Neoptera</taxon>
        <taxon>Endopterygota</taxon>
        <taxon>Hymenoptera</taxon>
        <taxon>Apocrita</taxon>
        <taxon>Aculeata</taxon>
        <taxon>Formicoidea</taxon>
        <taxon>Formicidae</taxon>
        <taxon>Ponerinae</taxon>
        <taxon>Ponerini</taxon>
        <taxon>Harpegnathos</taxon>
    </lineage>
</organism>
<dbReference type="GO" id="GO:0003697">
    <property type="term" value="F:single-stranded DNA binding"/>
    <property type="evidence" value="ECO:0007669"/>
    <property type="project" value="TreeGrafter"/>
</dbReference>
<dbReference type="GO" id="GO:0005634">
    <property type="term" value="C:nucleus"/>
    <property type="evidence" value="ECO:0007669"/>
    <property type="project" value="TreeGrafter"/>
</dbReference>
<dbReference type="PANTHER" id="PTHR46060">
    <property type="entry name" value="MARINER MOS1 TRANSPOSASE-LIKE PROTEIN"/>
    <property type="match status" value="1"/>
</dbReference>
<dbReference type="Gene3D" id="1.10.10.1450">
    <property type="match status" value="1"/>
</dbReference>
<dbReference type="GO" id="GO:0046975">
    <property type="term" value="F:histone H3K36 methyltransferase activity"/>
    <property type="evidence" value="ECO:0007669"/>
    <property type="project" value="TreeGrafter"/>
</dbReference>
<dbReference type="PANTHER" id="PTHR46060:SF2">
    <property type="entry name" value="HISTONE-LYSINE N-METHYLTRANSFERASE SETMAR"/>
    <property type="match status" value="1"/>
</dbReference>
<gene>
    <name evidence="2" type="ORF">EAI_07018</name>
</gene>
<dbReference type="GO" id="GO:0044547">
    <property type="term" value="F:DNA topoisomerase binding"/>
    <property type="evidence" value="ECO:0007669"/>
    <property type="project" value="TreeGrafter"/>
</dbReference>
<feature type="domain" description="Mos1 transposase HTH" evidence="1">
    <location>
        <begin position="7"/>
        <end position="55"/>
    </location>
</feature>
<evidence type="ECO:0000259" key="1">
    <source>
        <dbReference type="Pfam" id="PF17906"/>
    </source>
</evidence>
<protein>
    <recommendedName>
        <fullName evidence="1">Mos1 transposase HTH domain-containing protein</fullName>
    </recommendedName>
</protein>
<feature type="non-terminal residue" evidence="2">
    <location>
        <position position="1"/>
    </location>
</feature>
<dbReference type="EMBL" id="GL447948">
    <property type="protein sequence ID" value="EFN85671.1"/>
    <property type="molecule type" value="Genomic_DNA"/>
</dbReference>
<dbReference type="GO" id="GO:0006303">
    <property type="term" value="P:double-strand break repair via nonhomologous end joining"/>
    <property type="evidence" value="ECO:0007669"/>
    <property type="project" value="TreeGrafter"/>
</dbReference>
<dbReference type="InParanoid" id="E2BF59"/>
<dbReference type="GO" id="GO:0044774">
    <property type="term" value="P:mitotic DNA integrity checkpoint signaling"/>
    <property type="evidence" value="ECO:0007669"/>
    <property type="project" value="TreeGrafter"/>
</dbReference>
<name>E2BF59_HARSA</name>
<dbReference type="InterPro" id="IPR041426">
    <property type="entry name" value="Mos1_HTH"/>
</dbReference>
<evidence type="ECO:0000313" key="2">
    <source>
        <dbReference type="EMBL" id="EFN85671.1"/>
    </source>
</evidence>
<dbReference type="OrthoDB" id="10034054at2759"/>
<feature type="non-terminal residue" evidence="2">
    <location>
        <position position="81"/>
    </location>
</feature>
<dbReference type="Pfam" id="PF17906">
    <property type="entry name" value="HTH_48"/>
    <property type="match status" value="1"/>
</dbReference>
<dbReference type="GO" id="GO:0000014">
    <property type="term" value="F:single-stranded DNA endodeoxyribonuclease activity"/>
    <property type="evidence" value="ECO:0007669"/>
    <property type="project" value="TreeGrafter"/>
</dbReference>
<dbReference type="GO" id="GO:0003690">
    <property type="term" value="F:double-stranded DNA binding"/>
    <property type="evidence" value="ECO:0007669"/>
    <property type="project" value="TreeGrafter"/>
</dbReference>
<reference evidence="2 3" key="1">
    <citation type="journal article" date="2010" name="Science">
        <title>Genomic comparison of the ants Camponotus floridanus and Harpegnathos saltator.</title>
        <authorList>
            <person name="Bonasio R."/>
            <person name="Zhang G."/>
            <person name="Ye C."/>
            <person name="Mutti N.S."/>
            <person name="Fang X."/>
            <person name="Qin N."/>
            <person name="Donahue G."/>
            <person name="Yang P."/>
            <person name="Li Q."/>
            <person name="Li C."/>
            <person name="Zhang P."/>
            <person name="Huang Z."/>
            <person name="Berger S.L."/>
            <person name="Reinberg D."/>
            <person name="Wang J."/>
            <person name="Liebig J."/>
        </authorList>
    </citation>
    <scope>NUCLEOTIDE SEQUENCE [LARGE SCALE GENOMIC DNA]</scope>
    <source>
        <strain evidence="2 3">R22 G/1</strain>
    </source>
</reference>
<dbReference type="GO" id="GO:0015074">
    <property type="term" value="P:DNA integration"/>
    <property type="evidence" value="ECO:0007669"/>
    <property type="project" value="TreeGrafter"/>
</dbReference>
<keyword evidence="3" id="KW-1185">Reference proteome</keyword>
<dbReference type="GO" id="GO:0042800">
    <property type="term" value="F:histone H3K4 methyltransferase activity"/>
    <property type="evidence" value="ECO:0007669"/>
    <property type="project" value="TreeGrafter"/>
</dbReference>
<evidence type="ECO:0000313" key="3">
    <source>
        <dbReference type="Proteomes" id="UP000008237"/>
    </source>
</evidence>
<accession>E2BF59</accession>
<dbReference type="AlphaFoldDB" id="E2BF59"/>